<feature type="region of interest" description="Disordered" evidence="1">
    <location>
        <begin position="134"/>
        <end position="187"/>
    </location>
</feature>
<dbReference type="NCBIfam" id="NF040521">
    <property type="entry name" value="C45_proenzyme"/>
    <property type="match status" value="1"/>
</dbReference>
<dbReference type="KEGG" id="msz:MSSIH_1717"/>
<dbReference type="Pfam" id="PF03417">
    <property type="entry name" value="AAT"/>
    <property type="match status" value="1"/>
</dbReference>
<name>A0A0E3PE06_9EURY</name>
<accession>A0A0E3PE06</accession>
<evidence type="ECO:0000313" key="3">
    <source>
        <dbReference type="EMBL" id="AKB32407.1"/>
    </source>
</evidence>
<dbReference type="InterPro" id="IPR047803">
    <property type="entry name" value="DCD1A/B-like"/>
</dbReference>
<gene>
    <name evidence="3" type="ORF">MSSIH_1717</name>
</gene>
<dbReference type="AlphaFoldDB" id="A0A0E3PE06"/>
<dbReference type="Proteomes" id="UP000033092">
    <property type="component" value="Chromosome"/>
</dbReference>
<evidence type="ECO:0000259" key="2">
    <source>
        <dbReference type="Pfam" id="PF03417"/>
    </source>
</evidence>
<dbReference type="PANTHER" id="PTHR35190">
    <property type="entry name" value="PROTEIN DCD1B"/>
    <property type="match status" value="1"/>
</dbReference>
<proteinExistence type="predicted"/>
<dbReference type="GeneID" id="41605754"/>
<dbReference type="PATRIC" id="fig|1434119.4.peg.2193"/>
<feature type="compositionally biased region" description="Acidic residues" evidence="1">
    <location>
        <begin position="145"/>
        <end position="158"/>
    </location>
</feature>
<dbReference type="PANTHER" id="PTHR35190:SF2">
    <property type="entry name" value="PROTEIN DCD1B"/>
    <property type="match status" value="1"/>
</dbReference>
<dbReference type="InterPro" id="IPR047794">
    <property type="entry name" value="C45_proenzyme-like"/>
</dbReference>
<evidence type="ECO:0000313" key="4">
    <source>
        <dbReference type="Proteomes" id="UP000033092"/>
    </source>
</evidence>
<dbReference type="Gene3D" id="3.60.60.10">
    <property type="entry name" value="Penicillin V Acylase, Chain A"/>
    <property type="match status" value="1"/>
</dbReference>
<dbReference type="EMBL" id="CP009507">
    <property type="protein sequence ID" value="AKB32407.1"/>
    <property type="molecule type" value="Genomic_DNA"/>
</dbReference>
<evidence type="ECO:0000256" key="1">
    <source>
        <dbReference type="SAM" id="MobiDB-lite"/>
    </source>
</evidence>
<sequence length="511" mass="57547">MKKDEILSKACFEEIKGAKVLRLKGKAYEMGYQHGYLLADKIDLMVNRTLLATAAYVAAQTGSDIDTAEELLWMGQKAAEPFLPQEFKEEMIGIADGVKDAGINISLEQIMLWNTNYDQWCIYCHPDYWKGDNQGDKKDKNQGDNQDDNQGDNQDDNQGENKSENPVVSKAGNNGASRQNISKPAGGGCSSFSAWGEWAGGDGKLIFGKNEDNFNMPEQLENRMLVVANPDDGIGHAFLTYPGMIGLDGGINADGLAMMTQLNSMQHESMKGCGIAIFTRLLLTHARTVEDAIGIFQEYPRCAGIAYHVVDARAKKAVVVETSSRKVCCRYPMQGIEALWQTNHSNCYPGWMGYSGYNMVADQVPVNQLKDISTIENWQDSLKEPYNFYVQAPSRFERYQQLIHKYFGNITVENAIKILSDCYDPYTRQTRDVFFPSWTNNILCTICALYPDFAYKAEEPVGQFKAHIANMWSMVAYPETGDFWLAINDFPAQYGGYEQFNLKELLERRYV</sequence>
<dbReference type="RefSeq" id="WP_148705275.1">
    <property type="nucleotide sequence ID" value="NZ_CP009507.1"/>
</dbReference>
<protein>
    <recommendedName>
        <fullName evidence="2">Peptidase C45 hydrolase domain-containing protein</fullName>
    </recommendedName>
</protein>
<reference evidence="3 4" key="1">
    <citation type="submission" date="2014-07" db="EMBL/GenBank/DDBJ databases">
        <title>Methanogenic archaea and the global carbon cycle.</title>
        <authorList>
            <person name="Henriksen J.R."/>
            <person name="Luke J."/>
            <person name="Reinhart S."/>
            <person name="Benedict M.N."/>
            <person name="Youngblut N.D."/>
            <person name="Metcalf M.E."/>
            <person name="Whitaker R.J."/>
            <person name="Metcalf W.W."/>
        </authorList>
    </citation>
    <scope>NUCLEOTIDE SEQUENCE [LARGE SCALE GENOMIC DNA]</scope>
    <source>
        <strain evidence="3 4">HI350</strain>
    </source>
</reference>
<dbReference type="HOGENOM" id="CLU_034532_0_0_2"/>
<feature type="compositionally biased region" description="Polar residues" evidence="1">
    <location>
        <begin position="171"/>
        <end position="182"/>
    </location>
</feature>
<feature type="domain" description="Peptidase C45 hydrolase" evidence="2">
    <location>
        <begin position="198"/>
        <end position="465"/>
    </location>
</feature>
<organism evidence="3 4">
    <name type="scientific">Methanosarcina siciliae HI350</name>
    <dbReference type="NCBI Taxonomy" id="1434119"/>
    <lineage>
        <taxon>Archaea</taxon>
        <taxon>Methanobacteriati</taxon>
        <taxon>Methanobacteriota</taxon>
        <taxon>Stenosarchaea group</taxon>
        <taxon>Methanomicrobia</taxon>
        <taxon>Methanosarcinales</taxon>
        <taxon>Methanosarcinaceae</taxon>
        <taxon>Methanosarcina</taxon>
    </lineage>
</organism>
<dbReference type="InterPro" id="IPR005079">
    <property type="entry name" value="Peptidase_C45_hydrolase"/>
</dbReference>